<gene>
    <name evidence="16" type="ORF">PQ457_19765</name>
</gene>
<keyword evidence="6" id="KW-0408">Iron</keyword>
<evidence type="ECO:0000256" key="2">
    <source>
        <dbReference type="ARBA" id="ARBA00022448"/>
    </source>
</evidence>
<feature type="domain" description="TonB-dependent receptor plug" evidence="15">
    <location>
        <begin position="48"/>
        <end position="160"/>
    </location>
</feature>
<dbReference type="Proteomes" id="UP001218231">
    <property type="component" value="Plasmid unnamed1"/>
</dbReference>
<comment type="subcellular location">
    <subcellularLocation>
        <location evidence="1 11">Cell outer membrane</location>
        <topology evidence="1 11">Multi-pass membrane protein</topology>
    </subcellularLocation>
</comment>
<feature type="signal peptide" evidence="13">
    <location>
        <begin position="1"/>
        <end position="21"/>
    </location>
</feature>
<keyword evidence="4" id="KW-0410">Iron transport</keyword>
<dbReference type="Pfam" id="PF07715">
    <property type="entry name" value="Plug"/>
    <property type="match status" value="1"/>
</dbReference>
<dbReference type="Gene3D" id="2.40.170.20">
    <property type="entry name" value="TonB-dependent receptor, beta-barrel domain"/>
    <property type="match status" value="2"/>
</dbReference>
<evidence type="ECO:0000259" key="14">
    <source>
        <dbReference type="Pfam" id="PF00593"/>
    </source>
</evidence>
<keyword evidence="5 11" id="KW-0812">Transmembrane</keyword>
<dbReference type="Pfam" id="PF00593">
    <property type="entry name" value="TonB_dep_Rec_b-barrel"/>
    <property type="match status" value="1"/>
</dbReference>
<keyword evidence="9 11" id="KW-0472">Membrane</keyword>
<keyword evidence="17" id="KW-1185">Reference proteome</keyword>
<comment type="similarity">
    <text evidence="11 12">Belongs to the TonB-dependent receptor family.</text>
</comment>
<keyword evidence="16" id="KW-0614">Plasmid</keyword>
<evidence type="ECO:0000256" key="9">
    <source>
        <dbReference type="ARBA" id="ARBA00023136"/>
    </source>
</evidence>
<evidence type="ECO:0000313" key="16">
    <source>
        <dbReference type="EMBL" id="WCT79241.1"/>
    </source>
</evidence>
<dbReference type="InterPro" id="IPR000531">
    <property type="entry name" value="Beta-barrel_TonB"/>
</dbReference>
<dbReference type="InterPro" id="IPR039426">
    <property type="entry name" value="TonB-dep_rcpt-like"/>
</dbReference>
<evidence type="ECO:0000256" key="4">
    <source>
        <dbReference type="ARBA" id="ARBA00022496"/>
    </source>
</evidence>
<name>A0ABY7U363_9SPHN</name>
<keyword evidence="3 11" id="KW-1134">Transmembrane beta strand</keyword>
<keyword evidence="10 11" id="KW-0998">Cell outer membrane</keyword>
<evidence type="ECO:0000313" key="17">
    <source>
        <dbReference type="Proteomes" id="UP001218231"/>
    </source>
</evidence>
<accession>A0ABY7U363</accession>
<proteinExistence type="inferred from homology"/>
<dbReference type="SUPFAM" id="SSF56935">
    <property type="entry name" value="Porins"/>
    <property type="match status" value="1"/>
</dbReference>
<protein>
    <submittedName>
        <fullName evidence="16">TonB-dependent receptor</fullName>
    </submittedName>
</protein>
<dbReference type="InterPro" id="IPR036942">
    <property type="entry name" value="Beta-barrel_TonB_sf"/>
</dbReference>
<feature type="domain" description="TonB-dependent receptor-like beta-barrel" evidence="14">
    <location>
        <begin position="325"/>
        <end position="775"/>
    </location>
</feature>
<dbReference type="RefSeq" id="WP_273619518.1">
    <property type="nucleotide sequence ID" value="NZ_CP117418.1"/>
</dbReference>
<dbReference type="PROSITE" id="PS52016">
    <property type="entry name" value="TONB_DEPENDENT_REC_3"/>
    <property type="match status" value="1"/>
</dbReference>
<sequence>MRKKFILLTAAAFLPSGQAWAQEASSGTAQQSAVGDIVVTAQRRSENIQKVPIAISAFSNETMRQRGLTNVGQISSFTPNVDIKNTSGFAGSSQILVASVRGVGQNDFAFNLEPGVGVYIDGVYFARSLGAVADLLDLERIEVLKGPQGTLFGRNTIGGALNIVTRDPAKDFRYAFEVTGGSFNRTDVRGSVDVPLIGDQLLSQFSFSYKRRDGYQQRIAFPGVIGTSDLGQFRTAGAPGGFETQGGENAINLRGKLKWEPNSRFNLLISADYTNADQAARPSTLIKTFAGPNDGTLLAAYNGCIFGGAPAFICSNRGTVGTSFFGVNADGNPNNNRLPISDALLTGNIDTSYARGSNFDKLKAGGVSATANLTLSENSSIKSITAYRALHSRFGSENAAAPIVVNDASFNMNQTQFSQELQLSNNAFDNRLKSIVGLYYFMENGDLTDSPVFAEGLVQVYGYNHFANRAFAAFAHEHFDVTDKFGLTFGIRYTKENKEFEGFQKDLNSFFLRQRGVDPNVLPLSPAALAILPDPNDPTRVFPVGKNKLSFSNVSFKAGAEYKFSSNVMTYYSFSQGFKSGGWTTRLLDVISPPNDISQLTFRPETANTHEIGLKSTLLNRKLRLNLAAFSTNYDNMQVTVYNGLSPVFKNGGQATIRGFEAEAQAKLGELSINGSLGYLDAYYRQLSPGVTFAASNKLVNTPEWSAALGALWRHGLANGSSFSLAADYSYKSNVHPDAENSRYLQSGNVGMLDGSVGFTSKDDRWSLTLGVRNLTDKRFVVGGFDQSSPGSVGFVSATYSPPRQWYLTLRVHG</sequence>
<feature type="chain" id="PRO_5045111624" evidence="13">
    <location>
        <begin position="22"/>
        <end position="814"/>
    </location>
</feature>
<geneLocation type="plasmid" evidence="16 17">
    <name>unnamed1</name>
</geneLocation>
<evidence type="ECO:0000256" key="5">
    <source>
        <dbReference type="ARBA" id="ARBA00022692"/>
    </source>
</evidence>
<evidence type="ECO:0000256" key="1">
    <source>
        <dbReference type="ARBA" id="ARBA00004571"/>
    </source>
</evidence>
<keyword evidence="7" id="KW-0406">Ion transport</keyword>
<keyword evidence="13" id="KW-0732">Signal</keyword>
<evidence type="ECO:0000256" key="6">
    <source>
        <dbReference type="ARBA" id="ARBA00023004"/>
    </source>
</evidence>
<evidence type="ECO:0000256" key="12">
    <source>
        <dbReference type="RuleBase" id="RU003357"/>
    </source>
</evidence>
<keyword evidence="8 12" id="KW-0798">TonB box</keyword>
<evidence type="ECO:0000259" key="15">
    <source>
        <dbReference type="Pfam" id="PF07715"/>
    </source>
</evidence>
<dbReference type="InterPro" id="IPR012910">
    <property type="entry name" value="Plug_dom"/>
</dbReference>
<keyword evidence="2 11" id="KW-0813">Transport</keyword>
<keyword evidence="16" id="KW-0675">Receptor</keyword>
<dbReference type="PANTHER" id="PTHR32552:SF81">
    <property type="entry name" value="TONB-DEPENDENT OUTER MEMBRANE RECEPTOR"/>
    <property type="match status" value="1"/>
</dbReference>
<evidence type="ECO:0000256" key="3">
    <source>
        <dbReference type="ARBA" id="ARBA00022452"/>
    </source>
</evidence>
<organism evidence="16 17">
    <name type="scientific">Novosphingobium humi</name>
    <dbReference type="NCBI Taxonomy" id="2282397"/>
    <lineage>
        <taxon>Bacteria</taxon>
        <taxon>Pseudomonadati</taxon>
        <taxon>Pseudomonadota</taxon>
        <taxon>Alphaproteobacteria</taxon>
        <taxon>Sphingomonadales</taxon>
        <taxon>Sphingomonadaceae</taxon>
        <taxon>Novosphingobium</taxon>
    </lineage>
</organism>
<evidence type="ECO:0000256" key="11">
    <source>
        <dbReference type="PROSITE-ProRule" id="PRU01360"/>
    </source>
</evidence>
<dbReference type="EMBL" id="CP117418">
    <property type="protein sequence ID" value="WCT79241.1"/>
    <property type="molecule type" value="Genomic_DNA"/>
</dbReference>
<evidence type="ECO:0000256" key="10">
    <source>
        <dbReference type="ARBA" id="ARBA00023237"/>
    </source>
</evidence>
<evidence type="ECO:0000256" key="8">
    <source>
        <dbReference type="ARBA" id="ARBA00023077"/>
    </source>
</evidence>
<dbReference type="PANTHER" id="PTHR32552">
    <property type="entry name" value="FERRICHROME IRON RECEPTOR-RELATED"/>
    <property type="match status" value="1"/>
</dbReference>
<evidence type="ECO:0000256" key="7">
    <source>
        <dbReference type="ARBA" id="ARBA00023065"/>
    </source>
</evidence>
<evidence type="ECO:0000256" key="13">
    <source>
        <dbReference type="SAM" id="SignalP"/>
    </source>
</evidence>
<reference evidence="16 17" key="1">
    <citation type="submission" date="2023-02" db="EMBL/GenBank/DDBJ databases">
        <title>Genome sequence of Novosphingobium humi KACC 19094.</title>
        <authorList>
            <person name="Kim S."/>
            <person name="Heo J."/>
            <person name="Kwon S.-W."/>
        </authorList>
    </citation>
    <scope>NUCLEOTIDE SEQUENCE [LARGE SCALE GENOMIC DNA]</scope>
    <source>
        <strain evidence="16 17">KACC 19094</strain>
        <plasmid evidence="16 17">unnamed1</plasmid>
    </source>
</reference>